<dbReference type="GO" id="GO:0016020">
    <property type="term" value="C:membrane"/>
    <property type="evidence" value="ECO:0007669"/>
    <property type="project" value="InterPro"/>
</dbReference>
<dbReference type="PROSITE" id="PS50287">
    <property type="entry name" value="SRCR_2"/>
    <property type="match status" value="1"/>
</dbReference>
<evidence type="ECO:0000256" key="3">
    <source>
        <dbReference type="ARBA" id="ARBA00022801"/>
    </source>
</evidence>
<dbReference type="PANTHER" id="PTHR48071:SF28">
    <property type="entry name" value="SRCR DOMAIN-CONTAINING PROTEIN"/>
    <property type="match status" value="1"/>
</dbReference>
<reference evidence="10" key="1">
    <citation type="submission" date="2022-01" db="EMBL/GenBank/DDBJ databases">
        <authorList>
            <person name="Braso-Vives M."/>
        </authorList>
    </citation>
    <scope>NUCLEOTIDE SEQUENCE</scope>
</reference>
<dbReference type="InterPro" id="IPR002172">
    <property type="entry name" value="LDrepeatLR_classA_rpt"/>
</dbReference>
<dbReference type="SUPFAM" id="SSF57424">
    <property type="entry name" value="LDL receptor-like module"/>
    <property type="match status" value="1"/>
</dbReference>
<evidence type="ECO:0000256" key="1">
    <source>
        <dbReference type="ARBA" id="ARBA00009931"/>
    </source>
</evidence>
<dbReference type="InterPro" id="IPR036772">
    <property type="entry name" value="SRCR-like_dom_sf"/>
</dbReference>
<dbReference type="OrthoDB" id="536948at2759"/>
<dbReference type="SUPFAM" id="SSF56487">
    <property type="entry name" value="SRCR-like"/>
    <property type="match status" value="1"/>
</dbReference>
<evidence type="ECO:0000256" key="7">
    <source>
        <dbReference type="PROSITE-ProRule" id="PRU00196"/>
    </source>
</evidence>
<dbReference type="PROSITE" id="PS01180">
    <property type="entry name" value="CUB"/>
    <property type="match status" value="1"/>
</dbReference>
<keyword evidence="4" id="KW-0720">Serine protease</keyword>
<gene>
    <name evidence="10" type="primary">LGALS3BP</name>
    <name evidence="10" type="ORF">BLAG_LOCUS4431</name>
</gene>
<dbReference type="PRINTS" id="PR00258">
    <property type="entry name" value="SPERACTRCPTR"/>
</dbReference>
<feature type="disulfide bond" evidence="7">
    <location>
        <begin position="198"/>
        <end position="208"/>
    </location>
</feature>
<dbReference type="InterPro" id="IPR035914">
    <property type="entry name" value="Sperma_CUB_dom_sf"/>
</dbReference>
<evidence type="ECO:0000256" key="6">
    <source>
        <dbReference type="PROSITE-ProRule" id="PRU00124"/>
    </source>
</evidence>
<dbReference type="Gene3D" id="2.60.120.290">
    <property type="entry name" value="Spermadhesin, CUB domain"/>
    <property type="match status" value="1"/>
</dbReference>
<dbReference type="Proteomes" id="UP000838412">
    <property type="component" value="Chromosome 11"/>
</dbReference>
<keyword evidence="3" id="KW-0378">Hydrolase</keyword>
<evidence type="ECO:0000259" key="9">
    <source>
        <dbReference type="PROSITE" id="PS50287"/>
    </source>
</evidence>
<organism evidence="10 11">
    <name type="scientific">Branchiostoma lanceolatum</name>
    <name type="common">Common lancelet</name>
    <name type="synonym">Amphioxus lanceolatum</name>
    <dbReference type="NCBI Taxonomy" id="7740"/>
    <lineage>
        <taxon>Eukaryota</taxon>
        <taxon>Metazoa</taxon>
        <taxon>Chordata</taxon>
        <taxon>Cephalochordata</taxon>
        <taxon>Leptocardii</taxon>
        <taxon>Amphioxiformes</taxon>
        <taxon>Branchiostomatidae</taxon>
        <taxon>Branchiostoma</taxon>
    </lineage>
</organism>
<dbReference type="Gene3D" id="3.10.250.10">
    <property type="entry name" value="SRCR-like domain"/>
    <property type="match status" value="1"/>
</dbReference>
<dbReference type="InterPro" id="IPR000859">
    <property type="entry name" value="CUB_dom"/>
</dbReference>
<proteinExistence type="inferred from homology"/>
<dbReference type="GO" id="GO:0006508">
    <property type="term" value="P:proteolysis"/>
    <property type="evidence" value="ECO:0007669"/>
    <property type="project" value="UniProtKB-KW"/>
</dbReference>
<evidence type="ECO:0000256" key="5">
    <source>
        <dbReference type="ARBA" id="ARBA00023157"/>
    </source>
</evidence>
<evidence type="ECO:0000256" key="2">
    <source>
        <dbReference type="ARBA" id="ARBA00022670"/>
    </source>
</evidence>
<evidence type="ECO:0000313" key="11">
    <source>
        <dbReference type="Proteomes" id="UP000838412"/>
    </source>
</evidence>
<dbReference type="InterPro" id="IPR036055">
    <property type="entry name" value="LDL_receptor-like_sf"/>
</dbReference>
<feature type="domain" description="SRCR" evidence="9">
    <location>
        <begin position="127"/>
        <end position="229"/>
    </location>
</feature>
<dbReference type="SUPFAM" id="SSF49854">
    <property type="entry name" value="Spermadhesin, CUB domain"/>
    <property type="match status" value="1"/>
</dbReference>
<feature type="disulfide bond" evidence="6">
    <location>
        <begin position="245"/>
        <end position="263"/>
    </location>
</feature>
<evidence type="ECO:0000256" key="4">
    <source>
        <dbReference type="ARBA" id="ARBA00022825"/>
    </source>
</evidence>
<dbReference type="InterPro" id="IPR001190">
    <property type="entry name" value="SRCR"/>
</dbReference>
<keyword evidence="11" id="KW-1185">Reference proteome</keyword>
<dbReference type="Gene3D" id="4.10.400.10">
    <property type="entry name" value="Low-density Lipoprotein Receptor"/>
    <property type="match status" value="1"/>
</dbReference>
<dbReference type="CDD" id="cd00112">
    <property type="entry name" value="LDLa"/>
    <property type="match status" value="1"/>
</dbReference>
<feature type="disulfide bond" evidence="6">
    <location>
        <begin position="238"/>
        <end position="250"/>
    </location>
</feature>
<feature type="disulfide bond" evidence="7">
    <location>
        <begin position="154"/>
        <end position="218"/>
    </location>
</feature>
<dbReference type="Pfam" id="PF00431">
    <property type="entry name" value="CUB"/>
    <property type="match status" value="1"/>
</dbReference>
<dbReference type="Pfam" id="PF00530">
    <property type="entry name" value="SRCR"/>
    <property type="match status" value="1"/>
</dbReference>
<dbReference type="PROSITE" id="PS50068">
    <property type="entry name" value="LDLRA_2"/>
    <property type="match status" value="1"/>
</dbReference>
<dbReference type="CDD" id="cd00041">
    <property type="entry name" value="CUB"/>
    <property type="match status" value="1"/>
</dbReference>
<keyword evidence="2" id="KW-0645">Protease</keyword>
<dbReference type="FunFam" id="3.10.250.10:FF:000026">
    <property type="entry name" value="Tequila, isoform D"/>
    <property type="match status" value="1"/>
</dbReference>
<comment type="similarity">
    <text evidence="1">Belongs to the DMBT1 family.</text>
</comment>
<keyword evidence="5 7" id="KW-1015">Disulfide bond</keyword>
<feature type="disulfide bond" evidence="7">
    <location>
        <begin position="167"/>
        <end position="228"/>
    </location>
</feature>
<name>A0A8J9WHI7_BRALA</name>
<sequence>MSGNCGSSFSLSDSGYISWSSSGNYGTYEDCSVVFYTSDPATVISLQFTQVNIEACLDHLYIYNGAYYGTSTAFASEDICDSNIPSEFVSTGNYISLRFTSDGSVGGTFTLLYTLYSGTWAGDSGRILLVGGTSANEGRVEVRLTTTSDWGTVCDDNFDMTDANVVCRSLGYSSASEVRPSAGFGQGSGNIYMDDVACTGTETSFFDCSYPGWETHDCVHAQDVGVVCSGSVPVVPSCSADYFQCSNGYCISSALQCDGVSNCIDGSDVDENCGT</sequence>
<accession>A0A8J9WHI7</accession>
<dbReference type="SMART" id="SM00042">
    <property type="entry name" value="CUB"/>
    <property type="match status" value="1"/>
</dbReference>
<comment type="caution">
    <text evidence="6">Lacks conserved residue(s) required for the propagation of feature annotation.</text>
</comment>
<evidence type="ECO:0000259" key="8">
    <source>
        <dbReference type="PROSITE" id="PS01180"/>
    </source>
</evidence>
<dbReference type="EMBL" id="OV696696">
    <property type="protein sequence ID" value="CAH1240475.1"/>
    <property type="molecule type" value="Genomic_DNA"/>
</dbReference>
<dbReference type="AlphaFoldDB" id="A0A8J9WHI7"/>
<dbReference type="SMART" id="SM00192">
    <property type="entry name" value="LDLa"/>
    <property type="match status" value="1"/>
</dbReference>
<protein>
    <submittedName>
        <fullName evidence="10">LGALS3BP protein</fullName>
    </submittedName>
</protein>
<dbReference type="PANTHER" id="PTHR48071">
    <property type="entry name" value="SRCR DOMAIN-CONTAINING PROTEIN"/>
    <property type="match status" value="1"/>
</dbReference>
<dbReference type="GO" id="GO:0008236">
    <property type="term" value="F:serine-type peptidase activity"/>
    <property type="evidence" value="ECO:0007669"/>
    <property type="project" value="UniProtKB-KW"/>
</dbReference>
<dbReference type="Pfam" id="PF00057">
    <property type="entry name" value="Ldl_recept_a"/>
    <property type="match status" value="1"/>
</dbReference>
<feature type="domain" description="CUB" evidence="8">
    <location>
        <begin position="5"/>
        <end position="119"/>
    </location>
</feature>
<evidence type="ECO:0000313" key="10">
    <source>
        <dbReference type="EMBL" id="CAH1240475.1"/>
    </source>
</evidence>
<dbReference type="SMART" id="SM00202">
    <property type="entry name" value="SR"/>
    <property type="match status" value="1"/>
</dbReference>